<evidence type="ECO:0000256" key="3">
    <source>
        <dbReference type="ARBA" id="ARBA00022827"/>
    </source>
</evidence>
<evidence type="ECO:0000256" key="1">
    <source>
        <dbReference type="ARBA" id="ARBA00001974"/>
    </source>
</evidence>
<dbReference type="PANTHER" id="PTHR42923:SF3">
    <property type="entry name" value="PROTOPORPHYRINOGEN OXIDASE"/>
    <property type="match status" value="1"/>
</dbReference>
<keyword evidence="5" id="KW-0350">Heme biosynthesis</keyword>
<dbReference type="Gene3D" id="3.90.660.20">
    <property type="entry name" value="Protoporphyrinogen oxidase, mitochondrial, domain 2"/>
    <property type="match status" value="1"/>
</dbReference>
<evidence type="ECO:0000256" key="6">
    <source>
        <dbReference type="ARBA" id="ARBA00023444"/>
    </source>
</evidence>
<organism evidence="8 9">
    <name type="scientific">Proteobacteria bacterium 228</name>
    <dbReference type="NCBI Taxonomy" id="2083153"/>
    <lineage>
        <taxon>Bacteria</taxon>
        <taxon>Pseudomonadati</taxon>
        <taxon>Pseudomonadota</taxon>
    </lineage>
</organism>
<dbReference type="InterPro" id="IPR036188">
    <property type="entry name" value="FAD/NAD-bd_sf"/>
</dbReference>
<comment type="caution">
    <text evidence="8">The sequence shown here is derived from an EMBL/GenBank/DDBJ whole genome shotgun (WGS) entry which is preliminary data.</text>
</comment>
<dbReference type="Gene3D" id="3.50.50.60">
    <property type="entry name" value="FAD/NAD(P)-binding domain"/>
    <property type="match status" value="1"/>
</dbReference>
<dbReference type="NCBIfam" id="TIGR00562">
    <property type="entry name" value="proto_IX_ox"/>
    <property type="match status" value="1"/>
</dbReference>
<reference evidence="8 9" key="1">
    <citation type="submission" date="2018-02" db="EMBL/GenBank/DDBJ databases">
        <title>novel marine gammaproteobacteria from coastal saline agro ecosystem.</title>
        <authorList>
            <person name="Krishnan R."/>
            <person name="Ramesh Kumar N."/>
        </authorList>
    </citation>
    <scope>NUCLEOTIDE SEQUENCE [LARGE SCALE GENOMIC DNA]</scope>
    <source>
        <strain evidence="8 9">228</strain>
    </source>
</reference>
<gene>
    <name evidence="8" type="primary">hemG</name>
    <name evidence="8" type="ORF">C4K68_19485</name>
</gene>
<evidence type="ECO:0000256" key="2">
    <source>
        <dbReference type="ARBA" id="ARBA00022630"/>
    </source>
</evidence>
<feature type="domain" description="Amine oxidase" evidence="7">
    <location>
        <begin position="15"/>
        <end position="449"/>
    </location>
</feature>
<dbReference type="GO" id="GO:0004729">
    <property type="term" value="F:oxygen-dependent protoporphyrinogen oxidase activity"/>
    <property type="evidence" value="ECO:0007669"/>
    <property type="project" value="InterPro"/>
</dbReference>
<dbReference type="SUPFAM" id="SSF54373">
    <property type="entry name" value="FAD-linked reductases, C-terminal domain"/>
    <property type="match status" value="1"/>
</dbReference>
<dbReference type="SUPFAM" id="SSF51905">
    <property type="entry name" value="FAD/NAD(P)-binding domain"/>
    <property type="match status" value="1"/>
</dbReference>
<evidence type="ECO:0000256" key="4">
    <source>
        <dbReference type="ARBA" id="ARBA00023002"/>
    </source>
</evidence>
<comment type="pathway">
    <text evidence="6">Porphyrin-containing compound metabolism.</text>
</comment>
<dbReference type="Proteomes" id="UP000238196">
    <property type="component" value="Unassembled WGS sequence"/>
</dbReference>
<dbReference type="PANTHER" id="PTHR42923">
    <property type="entry name" value="PROTOPORPHYRINOGEN OXIDASE"/>
    <property type="match status" value="1"/>
</dbReference>
<dbReference type="OrthoDB" id="3450553at2"/>
<proteinExistence type="predicted"/>
<dbReference type="InterPro" id="IPR004572">
    <property type="entry name" value="Protoporphyrinogen_oxidase"/>
</dbReference>
<evidence type="ECO:0000256" key="5">
    <source>
        <dbReference type="ARBA" id="ARBA00023133"/>
    </source>
</evidence>
<dbReference type="InterPro" id="IPR050464">
    <property type="entry name" value="Zeta_carotene_desat/Oxidored"/>
</dbReference>
<dbReference type="InterPro" id="IPR002937">
    <property type="entry name" value="Amino_oxidase"/>
</dbReference>
<evidence type="ECO:0000313" key="8">
    <source>
        <dbReference type="EMBL" id="PPC75587.1"/>
    </source>
</evidence>
<dbReference type="GO" id="GO:0006783">
    <property type="term" value="P:heme biosynthetic process"/>
    <property type="evidence" value="ECO:0007669"/>
    <property type="project" value="UniProtKB-KW"/>
</dbReference>
<accession>A0A2S5KL67</accession>
<keyword evidence="3" id="KW-0274">FAD</keyword>
<keyword evidence="2" id="KW-0285">Flavoprotein</keyword>
<name>A0A2S5KL67_9PROT</name>
<comment type="cofactor">
    <cofactor evidence="1">
        <name>FAD</name>
        <dbReference type="ChEBI" id="CHEBI:57692"/>
    </cofactor>
</comment>
<dbReference type="Pfam" id="PF01593">
    <property type="entry name" value="Amino_oxidase"/>
    <property type="match status" value="1"/>
</dbReference>
<evidence type="ECO:0000259" key="7">
    <source>
        <dbReference type="Pfam" id="PF01593"/>
    </source>
</evidence>
<evidence type="ECO:0000313" key="9">
    <source>
        <dbReference type="Proteomes" id="UP000238196"/>
    </source>
</evidence>
<keyword evidence="4" id="KW-0560">Oxidoreductase</keyword>
<dbReference type="AlphaFoldDB" id="A0A2S5KL67"/>
<sequence>MVQPAQRILVIGGGISGLSAAWFMQQQGHDVHVLEASEVAGGNLRTLREDGYLVEAGPNSTLDSSLGLGQLIEGLGLQSERVTPSALARRRFVVRDGQLQALPGSPVAFLSTSLFSLPAKLRLCAEPFIGRATTEESIASFVRRRLGREFLDYAINPFVSGVYAGDPERLSVQAATAKVYALEARHGSLIKGGIALMKALKSRQLETGPSGTMVSFRHGMQQLPEALAAALGNRLCCGVQVDLLRRDEQGWQVSAGERHWQAQQVILATPAPVSARLLATLAPAASEALAQMVYPQVVSVTMGFAASQIAHPLDGFGMLMPRCEGIDTLGTLFPSSLFEQRAPAGKVLLTSFIGGRLNPAVAQRRDDEIVAQVLADIRPLLGISGEAEKCWVTRWPAAIPQYELGHLQRLQQIDTALAALPGLHCRSNWRDGIAVADCIEQARLLAGRIG</sequence>
<dbReference type="Gene3D" id="1.10.3110.10">
    <property type="entry name" value="protoporphyrinogen ix oxidase, domain 3"/>
    <property type="match status" value="1"/>
</dbReference>
<dbReference type="EMBL" id="PRLP01000082">
    <property type="protein sequence ID" value="PPC75587.1"/>
    <property type="molecule type" value="Genomic_DNA"/>
</dbReference>
<protein>
    <submittedName>
        <fullName evidence="8">Protoporphyrinogen oxidase</fullName>
    </submittedName>
</protein>